<dbReference type="CDD" id="cd21134">
    <property type="entry name" value="YTH"/>
    <property type="match status" value="1"/>
</dbReference>
<dbReference type="InterPro" id="IPR057720">
    <property type="entry name" value="RRM_YTH1"/>
</dbReference>
<evidence type="ECO:0008006" key="7">
    <source>
        <dbReference type="Google" id="ProtNLM"/>
    </source>
</evidence>
<dbReference type="PANTHER" id="PTHR12357">
    <property type="entry name" value="YTH YT521-B HOMOLOGY DOMAIN-CONTAINING"/>
    <property type="match status" value="1"/>
</dbReference>
<dbReference type="EMBL" id="KV453843">
    <property type="protein sequence ID" value="ODV89598.1"/>
    <property type="molecule type" value="Genomic_DNA"/>
</dbReference>
<feature type="domain" description="YTH" evidence="4">
    <location>
        <begin position="123"/>
        <end position="315"/>
    </location>
</feature>
<dbReference type="GO" id="GO:0000398">
    <property type="term" value="P:mRNA splicing, via spliceosome"/>
    <property type="evidence" value="ECO:0007669"/>
    <property type="project" value="TreeGrafter"/>
</dbReference>
<reference evidence="6" key="1">
    <citation type="submission" date="2016-02" db="EMBL/GenBank/DDBJ databases">
        <title>Comparative genomics of biotechnologically important yeasts.</title>
        <authorList>
            <consortium name="DOE Joint Genome Institute"/>
            <person name="Riley R."/>
            <person name="Haridas S."/>
            <person name="Wolfe K.H."/>
            <person name="Lopes M.R."/>
            <person name="Hittinger C.T."/>
            <person name="Goker M."/>
            <person name="Salamov A."/>
            <person name="Wisecaver J."/>
            <person name="Long T.M."/>
            <person name="Aerts A.L."/>
            <person name="Barry K."/>
            <person name="Choi C."/>
            <person name="Clum A."/>
            <person name="Coughlan A.Y."/>
            <person name="Deshpande S."/>
            <person name="Douglass A.P."/>
            <person name="Hanson S.J."/>
            <person name="Klenk H.-P."/>
            <person name="Labutti K."/>
            <person name="Lapidus A."/>
            <person name="Lindquist E."/>
            <person name="Lipzen A."/>
            <person name="Meier-Kolthoff J.P."/>
            <person name="Ohm R.A."/>
            <person name="Otillar R.P."/>
            <person name="Pangilinan J."/>
            <person name="Peng Y."/>
            <person name="Rokas A."/>
            <person name="Rosa C.A."/>
            <person name="Scheuner C."/>
            <person name="Sibirny A.A."/>
            <person name="Slot J.C."/>
            <person name="Stielow J.B."/>
            <person name="Sun H."/>
            <person name="Kurtzman C.P."/>
            <person name="Blackwell M."/>
            <person name="Jeffries T.W."/>
            <person name="Grigoriev I.V."/>
        </authorList>
    </citation>
    <scope>NUCLEOTIDE SEQUENCE [LARGE SCALE GENOMIC DNA]</scope>
    <source>
        <strain evidence="6">NRRL Y-17796</strain>
    </source>
</reference>
<dbReference type="Proteomes" id="UP000095023">
    <property type="component" value="Unassembled WGS sequence"/>
</dbReference>
<dbReference type="Pfam" id="PF25701">
    <property type="entry name" value="RRM_YTH1"/>
    <property type="match status" value="1"/>
</dbReference>
<gene>
    <name evidence="5" type="ORF">CANCADRAFT_20446</name>
</gene>
<evidence type="ECO:0000259" key="3">
    <source>
        <dbReference type="PROSITE" id="PS50102"/>
    </source>
</evidence>
<dbReference type="GO" id="GO:1990247">
    <property type="term" value="F:N6-methyladenosine-containing RNA reader activity"/>
    <property type="evidence" value="ECO:0007669"/>
    <property type="project" value="TreeGrafter"/>
</dbReference>
<protein>
    <recommendedName>
        <fullName evidence="7">YTH domain-containing protein</fullName>
    </recommendedName>
</protein>
<dbReference type="InterPro" id="IPR035979">
    <property type="entry name" value="RBD_domain_sf"/>
</dbReference>
<dbReference type="AlphaFoldDB" id="A0A1E4TD70"/>
<dbReference type="CDD" id="cd00590">
    <property type="entry name" value="RRM_SF"/>
    <property type="match status" value="1"/>
</dbReference>
<dbReference type="Gene3D" id="3.30.70.330">
    <property type="match status" value="1"/>
</dbReference>
<keyword evidence="1" id="KW-0694">RNA-binding</keyword>
<evidence type="ECO:0000256" key="2">
    <source>
        <dbReference type="SAM" id="MobiDB-lite"/>
    </source>
</evidence>
<evidence type="ECO:0000259" key="4">
    <source>
        <dbReference type="PROSITE" id="PS50882"/>
    </source>
</evidence>
<evidence type="ECO:0000313" key="5">
    <source>
        <dbReference type="EMBL" id="ODV89598.1"/>
    </source>
</evidence>
<dbReference type="PANTHER" id="PTHR12357:SF3">
    <property type="entry name" value="YTH DOMAIN-CONTAINING PROTEIN 1"/>
    <property type="match status" value="1"/>
</dbReference>
<feature type="domain" description="RRM" evidence="3">
    <location>
        <begin position="26"/>
        <end position="99"/>
    </location>
</feature>
<dbReference type="GO" id="GO:0003729">
    <property type="term" value="F:mRNA binding"/>
    <property type="evidence" value="ECO:0007669"/>
    <property type="project" value="TreeGrafter"/>
</dbReference>
<evidence type="ECO:0000256" key="1">
    <source>
        <dbReference type="PROSITE-ProRule" id="PRU00176"/>
    </source>
</evidence>
<dbReference type="Pfam" id="PF04146">
    <property type="entry name" value="YTH"/>
    <property type="match status" value="1"/>
</dbReference>
<feature type="non-terminal residue" evidence="5">
    <location>
        <position position="315"/>
    </location>
</feature>
<dbReference type="InterPro" id="IPR045168">
    <property type="entry name" value="YTH_prot"/>
</dbReference>
<dbReference type="PROSITE" id="PS50882">
    <property type="entry name" value="YTH"/>
    <property type="match status" value="1"/>
</dbReference>
<accession>A0A1E4TD70</accession>
<dbReference type="SMART" id="SM00360">
    <property type="entry name" value="RRM"/>
    <property type="match status" value="1"/>
</dbReference>
<dbReference type="InterPro" id="IPR000504">
    <property type="entry name" value="RRM_dom"/>
</dbReference>
<organism evidence="5 6">
    <name type="scientific">Tortispora caseinolytica NRRL Y-17796</name>
    <dbReference type="NCBI Taxonomy" id="767744"/>
    <lineage>
        <taxon>Eukaryota</taxon>
        <taxon>Fungi</taxon>
        <taxon>Dikarya</taxon>
        <taxon>Ascomycota</taxon>
        <taxon>Saccharomycotina</taxon>
        <taxon>Trigonopsidomycetes</taxon>
        <taxon>Trigonopsidales</taxon>
        <taxon>Trigonopsidaceae</taxon>
        <taxon>Tortispora</taxon>
    </lineage>
</organism>
<dbReference type="PROSITE" id="PS50102">
    <property type="entry name" value="RRM"/>
    <property type="match status" value="1"/>
</dbReference>
<dbReference type="GO" id="GO:0000381">
    <property type="term" value="P:regulation of alternative mRNA splicing, via spliceosome"/>
    <property type="evidence" value="ECO:0007669"/>
    <property type="project" value="TreeGrafter"/>
</dbReference>
<dbReference type="InterPro" id="IPR007275">
    <property type="entry name" value="YTH_domain"/>
</dbReference>
<dbReference type="InterPro" id="IPR012677">
    <property type="entry name" value="Nucleotide-bd_a/b_plait_sf"/>
</dbReference>
<name>A0A1E4TD70_9ASCO</name>
<evidence type="ECO:0000313" key="6">
    <source>
        <dbReference type="Proteomes" id="UP000095023"/>
    </source>
</evidence>
<dbReference type="OrthoDB" id="306690at2759"/>
<dbReference type="Gene3D" id="3.10.590.10">
    <property type="entry name" value="ph1033 like domains"/>
    <property type="match status" value="1"/>
</dbReference>
<dbReference type="GO" id="GO:0005654">
    <property type="term" value="C:nucleoplasm"/>
    <property type="evidence" value="ECO:0007669"/>
    <property type="project" value="TreeGrafter"/>
</dbReference>
<keyword evidence="6" id="KW-1185">Reference proteome</keyword>
<sequence length="315" mass="35200">RKSSSSSRAPVSLPRGPPRKPKQSGHALWVGNLPAGATVLEIRDIFAADGIESVFLISKSFCAFVNYQTEAQAAAALEKFKSAPVILHGAELVARFRRDPSTNPNNSRNSGHTDWAQTRPFANSYFIIKSLTLEDLDLSLRLGVWATQPHNEPVFNEAFEKSDNVYLIFSANKSGEYYGYARMLSKIVNAPLEVRVAQDALFADSDDTDLPKMMQTQPGDNIPSGRVVDDSVRGTMFWEALKDPNEETSPGREEGQDVDKTWGMPFKIKWESTNKIPFFRTRYLRNSWNSNLEVKIARDGTEVEPHVGASLLELF</sequence>
<dbReference type="SUPFAM" id="SSF54928">
    <property type="entry name" value="RNA-binding domain, RBD"/>
    <property type="match status" value="1"/>
</dbReference>
<feature type="region of interest" description="Disordered" evidence="2">
    <location>
        <begin position="1"/>
        <end position="26"/>
    </location>
</feature>
<feature type="non-terminal residue" evidence="5">
    <location>
        <position position="1"/>
    </location>
</feature>
<proteinExistence type="predicted"/>